<gene>
    <name evidence="1" type="ORF">K1T71_003668</name>
</gene>
<evidence type="ECO:0000313" key="2">
    <source>
        <dbReference type="Proteomes" id="UP000824533"/>
    </source>
</evidence>
<evidence type="ECO:0000313" key="1">
    <source>
        <dbReference type="EMBL" id="KAJ0180264.1"/>
    </source>
</evidence>
<accession>A0ACC1D917</accession>
<proteinExistence type="predicted"/>
<sequence length="521" mass="60226">MKHTIQLLFFLIFNSLVTCRPTETVYLELYSPTSEEIAFLKQYGYISKSQSANVGYSYTPYSISGPVKKLQIFAGLPVTGVLDDATKQLIKKKRCGMKDIFEENEVEKIRNKRFIIQEGWTKRNISYRVINGSRTLEKSKVETRMADGLAIWAPHGSLHFIKVDEGNADIKVSFAGGDHGDGFPFDGPGRVVAHAFPPPHGAMHFDDDELWTDNPNEENEDYTDFFAVAVHEIGHALGLSHSSVKSSVMYPYYQVPVEKLHLDDILGMHELYLKDQIQEETAESTENSLASHSSLVPRFTKADSEEQEENYIPDLCMTNYDTIQVINDTIYVFEEEWMWGLRDRNELIDGFPRRFHDVFIGLPSSINVIKTIYQKENYNVVIFSGQEYWEFDPDFHLIKQGHLTDYSIPPYVSELTTVFISNYNNKTYLIEDERFWRYDETEGRMDPGYPKDMSAWREVPYPVDAAIIWKGDTFFFQGPRFWRFDNKIIAAHSYYPLPTAQIWFNCDPTPDMNQFLTNDGP</sequence>
<organism evidence="1 2">
    <name type="scientific">Dendrolimus kikuchii</name>
    <dbReference type="NCBI Taxonomy" id="765133"/>
    <lineage>
        <taxon>Eukaryota</taxon>
        <taxon>Metazoa</taxon>
        <taxon>Ecdysozoa</taxon>
        <taxon>Arthropoda</taxon>
        <taxon>Hexapoda</taxon>
        <taxon>Insecta</taxon>
        <taxon>Pterygota</taxon>
        <taxon>Neoptera</taxon>
        <taxon>Endopterygota</taxon>
        <taxon>Lepidoptera</taxon>
        <taxon>Glossata</taxon>
        <taxon>Ditrysia</taxon>
        <taxon>Bombycoidea</taxon>
        <taxon>Lasiocampidae</taxon>
        <taxon>Dendrolimus</taxon>
    </lineage>
</organism>
<name>A0ACC1D917_9NEOP</name>
<protein>
    <submittedName>
        <fullName evidence="1">Uncharacterized protein</fullName>
    </submittedName>
</protein>
<dbReference type="EMBL" id="CM034392">
    <property type="protein sequence ID" value="KAJ0180264.1"/>
    <property type="molecule type" value="Genomic_DNA"/>
</dbReference>
<reference evidence="1 2" key="1">
    <citation type="journal article" date="2021" name="Front. Genet.">
        <title>Chromosome-Level Genome Assembly Reveals Significant Gene Expansion in the Toll and IMD Signaling Pathways of Dendrolimus kikuchii.</title>
        <authorList>
            <person name="Zhou J."/>
            <person name="Wu P."/>
            <person name="Xiong Z."/>
            <person name="Liu N."/>
            <person name="Zhao N."/>
            <person name="Ji M."/>
            <person name="Qiu Y."/>
            <person name="Yang B."/>
        </authorList>
    </citation>
    <scope>NUCLEOTIDE SEQUENCE [LARGE SCALE GENOMIC DNA]</scope>
    <source>
        <strain evidence="1">Ann1</strain>
    </source>
</reference>
<comment type="caution">
    <text evidence="1">The sequence shown here is derived from an EMBL/GenBank/DDBJ whole genome shotgun (WGS) entry which is preliminary data.</text>
</comment>
<keyword evidence="2" id="KW-1185">Reference proteome</keyword>
<dbReference type="Proteomes" id="UP000824533">
    <property type="component" value="Linkage Group LG06"/>
</dbReference>